<dbReference type="VEuPathDB" id="FungiDB:LELG_05704"/>
<evidence type="ECO:0000313" key="3">
    <source>
        <dbReference type="EMBL" id="EDK47523.1"/>
    </source>
</evidence>
<dbReference type="OMA" id="LCINTSE"/>
<dbReference type="Pfam" id="PF15460">
    <property type="entry name" value="SAS4"/>
    <property type="match status" value="1"/>
</dbReference>
<protein>
    <recommendedName>
        <fullName evidence="2">Something about silencing protein 4 domain-containing protein</fullName>
    </recommendedName>
</protein>
<keyword evidence="4" id="KW-1185">Reference proteome</keyword>
<proteinExistence type="predicted"/>
<dbReference type="HOGENOM" id="CLU_683477_0_0_1"/>
<evidence type="ECO:0000259" key="2">
    <source>
        <dbReference type="Pfam" id="PF15460"/>
    </source>
</evidence>
<feature type="domain" description="Something about silencing protein 4" evidence="2">
    <location>
        <begin position="110"/>
        <end position="205"/>
    </location>
</feature>
<feature type="region of interest" description="Disordered" evidence="1">
    <location>
        <begin position="314"/>
        <end position="334"/>
    </location>
</feature>
<dbReference type="OrthoDB" id="1938992at2759"/>
<dbReference type="PANTHER" id="PTHR38422">
    <property type="entry name" value="SOMETHING ABOUT SILENCING PROTEIN 4"/>
    <property type="match status" value="1"/>
</dbReference>
<dbReference type="InterPro" id="IPR038988">
    <property type="entry name" value="Sas4"/>
</dbReference>
<dbReference type="GO" id="GO:0004402">
    <property type="term" value="F:histone acetyltransferase activity"/>
    <property type="evidence" value="ECO:0007669"/>
    <property type="project" value="TreeGrafter"/>
</dbReference>
<dbReference type="InterPro" id="IPR029184">
    <property type="entry name" value="Sas4_dom"/>
</dbReference>
<name>A5E7W5_LODEL</name>
<feature type="region of interest" description="Disordered" evidence="1">
    <location>
        <begin position="260"/>
        <end position="281"/>
    </location>
</feature>
<dbReference type="Proteomes" id="UP000001996">
    <property type="component" value="Unassembled WGS sequence"/>
</dbReference>
<evidence type="ECO:0000313" key="4">
    <source>
        <dbReference type="Proteomes" id="UP000001996"/>
    </source>
</evidence>
<dbReference type="PANTHER" id="PTHR38422:SF1">
    <property type="entry name" value="SOMETHING ABOUT SILENCING PROTEIN 4"/>
    <property type="match status" value="1"/>
</dbReference>
<reference evidence="3 4" key="1">
    <citation type="journal article" date="2009" name="Nature">
        <title>Evolution of pathogenicity and sexual reproduction in eight Candida genomes.</title>
        <authorList>
            <person name="Butler G."/>
            <person name="Rasmussen M.D."/>
            <person name="Lin M.F."/>
            <person name="Santos M.A."/>
            <person name="Sakthikumar S."/>
            <person name="Munro C.A."/>
            <person name="Rheinbay E."/>
            <person name="Grabherr M."/>
            <person name="Forche A."/>
            <person name="Reedy J.L."/>
            <person name="Agrafioti I."/>
            <person name="Arnaud M.B."/>
            <person name="Bates S."/>
            <person name="Brown A.J."/>
            <person name="Brunke S."/>
            <person name="Costanzo M.C."/>
            <person name="Fitzpatrick D.A."/>
            <person name="de Groot P.W."/>
            <person name="Harris D."/>
            <person name="Hoyer L.L."/>
            <person name="Hube B."/>
            <person name="Klis F.M."/>
            <person name="Kodira C."/>
            <person name="Lennard N."/>
            <person name="Logue M.E."/>
            <person name="Martin R."/>
            <person name="Neiman A.M."/>
            <person name="Nikolaou E."/>
            <person name="Quail M.A."/>
            <person name="Quinn J."/>
            <person name="Santos M.C."/>
            <person name="Schmitzberger F.F."/>
            <person name="Sherlock G."/>
            <person name="Shah P."/>
            <person name="Silverstein K.A."/>
            <person name="Skrzypek M.S."/>
            <person name="Soll D."/>
            <person name="Staggs R."/>
            <person name="Stansfield I."/>
            <person name="Stumpf M.P."/>
            <person name="Sudbery P.E."/>
            <person name="Srikantha T."/>
            <person name="Zeng Q."/>
            <person name="Berman J."/>
            <person name="Berriman M."/>
            <person name="Heitman J."/>
            <person name="Gow N.A."/>
            <person name="Lorenz M.C."/>
            <person name="Birren B.W."/>
            <person name="Kellis M."/>
            <person name="Cuomo C.A."/>
        </authorList>
    </citation>
    <scope>NUCLEOTIDE SEQUENCE [LARGE SCALE GENOMIC DNA]</scope>
    <source>
        <strain evidence="4">ATCC 11503 / BCRC 21390 / CBS 2605 / JCM 1781 / NBRC 1676 / NRRL YB-4239</strain>
    </source>
</reference>
<sequence length="403" mass="47103">MGSPRKLRSSSENKTAKLPDRNLFNFNNINPYIYLDKPIAIRNDEGEERCLPKYHYYSDESVTPPFPLSSSVSLTLDSKPSHSSSLLTVQEKRTSRLTPRRAAAKNLIADPLPDSLYTIFHRKMRRDEKQMLNDELLRTLSELDTLQHYKQLLDQYDWIRHLPQITYIDNPKDLQDMEWKKQLTLAEIDRLILRQVEWRKKRDEFVIEVKNYHAENKTVPTEKEIEDEYELSIINTERYMNQQQKLKRIDLQNIASTKDAKTNNELEMKPESKPETKPESKRIKILGGHTAETIIKAKPKPKSTKIDRVAAKIKDDKQARDVHNKKGPEPRKRTYSRAQKLQLEDVDPSLEINLCINTSESDDYYFGVDFQNIPAPINGFQLPRGLRKFGQITESQPKIDNEN</sequence>
<accession>A5E7W5</accession>
<dbReference type="InParanoid" id="A5E7W5"/>
<dbReference type="KEGG" id="lel:PVL30_004460"/>
<dbReference type="STRING" id="379508.A5E7W5"/>
<gene>
    <name evidence="3" type="ORF">LELG_05704</name>
</gene>
<feature type="compositionally biased region" description="Basic and acidic residues" evidence="1">
    <location>
        <begin position="314"/>
        <end position="332"/>
    </location>
</feature>
<dbReference type="AlphaFoldDB" id="A5E7W5"/>
<dbReference type="eggNOG" id="ENOG502RYH0">
    <property type="taxonomic scope" value="Eukaryota"/>
</dbReference>
<dbReference type="GeneID" id="5230228"/>
<dbReference type="GO" id="GO:0033255">
    <property type="term" value="C:SAS acetyltransferase complex"/>
    <property type="evidence" value="ECO:0007669"/>
    <property type="project" value="InterPro"/>
</dbReference>
<organism evidence="3 4">
    <name type="scientific">Lodderomyces elongisporus (strain ATCC 11503 / CBS 2605 / JCM 1781 / NBRC 1676 / NRRL YB-4239)</name>
    <name type="common">Yeast</name>
    <name type="synonym">Saccharomyces elongisporus</name>
    <dbReference type="NCBI Taxonomy" id="379508"/>
    <lineage>
        <taxon>Eukaryota</taxon>
        <taxon>Fungi</taxon>
        <taxon>Dikarya</taxon>
        <taxon>Ascomycota</taxon>
        <taxon>Saccharomycotina</taxon>
        <taxon>Pichiomycetes</taxon>
        <taxon>Debaryomycetaceae</taxon>
        <taxon>Candida/Lodderomyces clade</taxon>
        <taxon>Lodderomyces</taxon>
    </lineage>
</organism>
<evidence type="ECO:0000256" key="1">
    <source>
        <dbReference type="SAM" id="MobiDB-lite"/>
    </source>
</evidence>
<dbReference type="EMBL" id="CH981534">
    <property type="protein sequence ID" value="EDK47523.1"/>
    <property type="molecule type" value="Genomic_DNA"/>
</dbReference>